<name>A0A9X2C6Y4_9PSED</name>
<accession>A0A9X2C6Y4</accession>
<dbReference type="AlphaFoldDB" id="A0A9X2C6Y4"/>
<proteinExistence type="predicted"/>
<organism evidence="1 2">
    <name type="scientific">Pseudomonas morbosilactucae</name>
    <dbReference type="NCBI Taxonomy" id="2938197"/>
    <lineage>
        <taxon>Bacteria</taxon>
        <taxon>Pseudomonadati</taxon>
        <taxon>Pseudomonadota</taxon>
        <taxon>Gammaproteobacteria</taxon>
        <taxon>Pseudomonadales</taxon>
        <taxon>Pseudomonadaceae</taxon>
        <taxon>Pseudomonas</taxon>
    </lineage>
</organism>
<evidence type="ECO:0000313" key="1">
    <source>
        <dbReference type="EMBL" id="MCK9798803.1"/>
    </source>
</evidence>
<dbReference type="RefSeq" id="WP_268265449.1">
    <property type="nucleotide sequence ID" value="NZ_JALQCW010000031.1"/>
</dbReference>
<dbReference type="EMBL" id="JALQCW010000031">
    <property type="protein sequence ID" value="MCK9798803.1"/>
    <property type="molecule type" value="Genomic_DNA"/>
</dbReference>
<gene>
    <name evidence="1" type="ORF">M1B34_13990</name>
</gene>
<comment type="caution">
    <text evidence="1">The sequence shown here is derived from an EMBL/GenBank/DDBJ whole genome shotgun (WGS) entry which is preliminary data.</text>
</comment>
<protein>
    <submittedName>
        <fullName evidence="1">Uncharacterized protein</fullName>
    </submittedName>
</protein>
<reference evidence="1 2" key="1">
    <citation type="journal article" date="2022" name="Int. J. Syst. Evol. Microbiol.">
        <title>Pseudomonas aegrilactucae sp. nov. and Pseudomonas morbosilactucae sp. nov., pathogens causing bacterial rot of lettuce in Japan.</title>
        <authorList>
            <person name="Sawada H."/>
            <person name="Fujikawa T."/>
            <person name="Satou M."/>
        </authorList>
    </citation>
    <scope>NUCLEOTIDE SEQUENCE [LARGE SCALE GENOMIC DNA]</scope>
    <source>
        <strain evidence="1 2">MAFF 302030</strain>
    </source>
</reference>
<sequence>MKFYLYNYLCKGCGNSFKAPQVPPHSYGAFLMRSLSGETRYLDGLNDEVYDDVDNLLKELLHGQGVSDYQRSEILARVFGVACDPDAQGRLFSLKIGPQCPDCASVEMDSWEGTEPPEYLELDFPKVSHVRWQSLSRVEKLQSLAQAVAQP</sequence>
<dbReference type="Proteomes" id="UP001155059">
    <property type="component" value="Unassembled WGS sequence"/>
</dbReference>
<evidence type="ECO:0000313" key="2">
    <source>
        <dbReference type="Proteomes" id="UP001155059"/>
    </source>
</evidence>
<reference evidence="1 2" key="2">
    <citation type="journal article" date="2023" name="Plant Pathol.">
        <title>Dismantling and reorganizing Pseudomonas marginalis sensu#lato.</title>
        <authorList>
            <person name="Sawada H."/>
            <person name="Fujikawa T."/>
            <person name="Satou M."/>
        </authorList>
    </citation>
    <scope>NUCLEOTIDE SEQUENCE [LARGE SCALE GENOMIC DNA]</scope>
    <source>
        <strain evidence="1 2">MAFF 302030</strain>
    </source>
</reference>